<keyword evidence="5 6" id="KW-0472">Membrane</keyword>
<dbReference type="Pfam" id="PF01758">
    <property type="entry name" value="SBF"/>
    <property type="match status" value="1"/>
</dbReference>
<feature type="transmembrane region" description="Helical" evidence="6">
    <location>
        <begin position="138"/>
        <end position="163"/>
    </location>
</feature>
<organism evidence="7 8">
    <name type="scientific">Durusdinium trenchii</name>
    <dbReference type="NCBI Taxonomy" id="1381693"/>
    <lineage>
        <taxon>Eukaryota</taxon>
        <taxon>Sar</taxon>
        <taxon>Alveolata</taxon>
        <taxon>Dinophyceae</taxon>
        <taxon>Suessiales</taxon>
        <taxon>Symbiodiniaceae</taxon>
        <taxon>Durusdinium</taxon>
    </lineage>
</organism>
<dbReference type="InterPro" id="IPR038770">
    <property type="entry name" value="Na+/solute_symporter_sf"/>
</dbReference>
<dbReference type="PANTHER" id="PTHR10361">
    <property type="entry name" value="SODIUM-BILE ACID COTRANSPORTER"/>
    <property type="match status" value="1"/>
</dbReference>
<keyword evidence="4 6" id="KW-1133">Transmembrane helix</keyword>
<evidence type="ECO:0000313" key="8">
    <source>
        <dbReference type="Proteomes" id="UP001642484"/>
    </source>
</evidence>
<dbReference type="InterPro" id="IPR002657">
    <property type="entry name" value="BilAc:Na_symport/Acr3"/>
</dbReference>
<name>A0ABP0KVE0_9DINO</name>
<dbReference type="EMBL" id="CAXAMN010010002">
    <property type="protein sequence ID" value="CAK9030512.1"/>
    <property type="molecule type" value="Genomic_DNA"/>
</dbReference>
<feature type="transmembrane region" description="Helical" evidence="6">
    <location>
        <begin position="196"/>
        <end position="218"/>
    </location>
</feature>
<feature type="transmembrane region" description="Helical" evidence="6">
    <location>
        <begin position="263"/>
        <end position="282"/>
    </location>
</feature>
<sequence>MACFAHVQPHVGLVQTPQRPAGGLAVWQRPPRRCQTSSRAVLAVLAAGLGGRGSKQILVLSRSSVDSSKGVKLAERIVSQINEHFVLWLIGVTLLAIAFPETFVWVKPEWFTWLLGLLMFSVGLTTSVEDFRSSMKSWLAVVINSCACFMIMPALAYFLALLIKANAPTLAGLVLIGSINGGHTSNLCTLIAGGDVALSVLMTMSTTLLCIVATPLIAQRILGTVVSVDAIGIVLSTVKVVLAPTIFGLAFKQWLPNASSRAAKFTPVLGVVATCIIVGSSVASCQSYILSAGLSLQLAVLCLHIFGGC</sequence>
<comment type="subcellular location">
    <subcellularLocation>
        <location evidence="1">Membrane</location>
        <topology evidence="1">Multi-pass membrane protein</topology>
    </subcellularLocation>
</comment>
<keyword evidence="3 6" id="KW-0812">Transmembrane</keyword>
<evidence type="ECO:0000256" key="6">
    <source>
        <dbReference type="SAM" id="Phobius"/>
    </source>
</evidence>
<feature type="transmembrane region" description="Helical" evidence="6">
    <location>
        <begin position="85"/>
        <end position="104"/>
    </location>
</feature>
<evidence type="ECO:0000313" key="7">
    <source>
        <dbReference type="EMBL" id="CAK9030512.1"/>
    </source>
</evidence>
<dbReference type="Proteomes" id="UP001642484">
    <property type="component" value="Unassembled WGS sequence"/>
</dbReference>
<dbReference type="PANTHER" id="PTHR10361:SF30">
    <property type="entry name" value="SODIUM_METABOLITE COTRANSPORTER BASS6, CHLOROPLASTIC-RELATED"/>
    <property type="match status" value="1"/>
</dbReference>
<protein>
    <submittedName>
        <fullName evidence="7">Uncharacterized protein</fullName>
    </submittedName>
</protein>
<comment type="similarity">
    <text evidence="2">Belongs to the bile acid:sodium symporter (BASS) (TC 2.A.28) family.</text>
</comment>
<gene>
    <name evidence="7" type="ORF">CCMP2556_LOCUS17898</name>
</gene>
<proteinExistence type="inferred from homology"/>
<evidence type="ECO:0000256" key="1">
    <source>
        <dbReference type="ARBA" id="ARBA00004141"/>
    </source>
</evidence>
<keyword evidence="8" id="KW-1185">Reference proteome</keyword>
<dbReference type="InterPro" id="IPR004710">
    <property type="entry name" value="Bilac:Na_transpt"/>
</dbReference>
<reference evidence="7 8" key="1">
    <citation type="submission" date="2024-02" db="EMBL/GenBank/DDBJ databases">
        <authorList>
            <person name="Chen Y."/>
            <person name="Shah S."/>
            <person name="Dougan E. K."/>
            <person name="Thang M."/>
            <person name="Chan C."/>
        </authorList>
    </citation>
    <scope>NUCLEOTIDE SEQUENCE [LARGE SCALE GENOMIC DNA]</scope>
</reference>
<evidence type="ECO:0000256" key="4">
    <source>
        <dbReference type="ARBA" id="ARBA00022989"/>
    </source>
</evidence>
<evidence type="ECO:0000256" key="2">
    <source>
        <dbReference type="ARBA" id="ARBA00006528"/>
    </source>
</evidence>
<accession>A0ABP0KVE0</accession>
<feature type="transmembrane region" description="Helical" evidence="6">
    <location>
        <begin position="288"/>
        <end position="306"/>
    </location>
</feature>
<comment type="caution">
    <text evidence="7">The sequence shown here is derived from an EMBL/GenBank/DDBJ whole genome shotgun (WGS) entry which is preliminary data.</text>
</comment>
<dbReference type="Gene3D" id="1.20.1530.20">
    <property type="match status" value="1"/>
</dbReference>
<feature type="transmembrane region" description="Helical" evidence="6">
    <location>
        <begin position="230"/>
        <end position="251"/>
    </location>
</feature>
<evidence type="ECO:0000256" key="5">
    <source>
        <dbReference type="ARBA" id="ARBA00023136"/>
    </source>
</evidence>
<feature type="transmembrane region" description="Helical" evidence="6">
    <location>
        <begin position="110"/>
        <end position="126"/>
    </location>
</feature>
<evidence type="ECO:0000256" key="3">
    <source>
        <dbReference type="ARBA" id="ARBA00022692"/>
    </source>
</evidence>